<evidence type="ECO:0000256" key="1">
    <source>
        <dbReference type="SAM" id="MobiDB-lite"/>
    </source>
</evidence>
<dbReference type="InParanoid" id="A0A1Y2FRZ2"/>
<accession>A0A1Y2FRZ2</accession>
<organism evidence="2 3">
    <name type="scientific">Leucosporidium creatinivorum</name>
    <dbReference type="NCBI Taxonomy" id="106004"/>
    <lineage>
        <taxon>Eukaryota</taxon>
        <taxon>Fungi</taxon>
        <taxon>Dikarya</taxon>
        <taxon>Basidiomycota</taxon>
        <taxon>Pucciniomycotina</taxon>
        <taxon>Microbotryomycetes</taxon>
        <taxon>Leucosporidiales</taxon>
        <taxon>Leucosporidium</taxon>
    </lineage>
</organism>
<dbReference type="AlphaFoldDB" id="A0A1Y2FRZ2"/>
<sequence>MTAGRTSTAGGEAERGACSRHRGVGLREGSRRRGLGSMERAQSETFTRPCKRLPSLSSHGFSSSHLATSAAHLACTASAHSSSSSSLLFFFFLTSNSNPLTASFHTVSSSFNVSLAFPSAASRETNCC</sequence>
<gene>
    <name evidence="2" type="ORF">BCR35DRAFT_302722</name>
</gene>
<name>A0A1Y2FRZ2_9BASI</name>
<feature type="compositionally biased region" description="Basic residues" evidence="1">
    <location>
        <begin position="18"/>
        <end position="34"/>
    </location>
</feature>
<proteinExistence type="predicted"/>
<keyword evidence="3" id="KW-1185">Reference proteome</keyword>
<protein>
    <submittedName>
        <fullName evidence="2">Uncharacterized protein</fullName>
    </submittedName>
</protein>
<reference evidence="2 3" key="1">
    <citation type="submission" date="2016-07" db="EMBL/GenBank/DDBJ databases">
        <title>Pervasive Adenine N6-methylation of Active Genes in Fungi.</title>
        <authorList>
            <consortium name="DOE Joint Genome Institute"/>
            <person name="Mondo S.J."/>
            <person name="Dannebaum R.O."/>
            <person name="Kuo R.C."/>
            <person name="Labutti K."/>
            <person name="Haridas S."/>
            <person name="Kuo A."/>
            <person name="Salamov A."/>
            <person name="Ahrendt S.R."/>
            <person name="Lipzen A."/>
            <person name="Sullivan W."/>
            <person name="Andreopoulos W.B."/>
            <person name="Clum A."/>
            <person name="Lindquist E."/>
            <person name="Daum C."/>
            <person name="Ramamoorthy G.K."/>
            <person name="Gryganskyi A."/>
            <person name="Culley D."/>
            <person name="Magnuson J.K."/>
            <person name="James T.Y."/>
            <person name="O'Malley M.A."/>
            <person name="Stajich J.E."/>
            <person name="Spatafora J.W."/>
            <person name="Visel A."/>
            <person name="Grigoriev I.V."/>
        </authorList>
    </citation>
    <scope>NUCLEOTIDE SEQUENCE [LARGE SCALE GENOMIC DNA]</scope>
    <source>
        <strain evidence="2 3">62-1032</strain>
    </source>
</reference>
<dbReference type="Proteomes" id="UP000193467">
    <property type="component" value="Unassembled WGS sequence"/>
</dbReference>
<dbReference type="EMBL" id="MCGR01000015">
    <property type="protein sequence ID" value="ORY86064.1"/>
    <property type="molecule type" value="Genomic_DNA"/>
</dbReference>
<feature type="region of interest" description="Disordered" evidence="1">
    <location>
        <begin position="1"/>
        <end position="62"/>
    </location>
</feature>
<comment type="caution">
    <text evidence="2">The sequence shown here is derived from an EMBL/GenBank/DDBJ whole genome shotgun (WGS) entry which is preliminary data.</text>
</comment>
<evidence type="ECO:0000313" key="3">
    <source>
        <dbReference type="Proteomes" id="UP000193467"/>
    </source>
</evidence>
<evidence type="ECO:0000313" key="2">
    <source>
        <dbReference type="EMBL" id="ORY86064.1"/>
    </source>
</evidence>